<dbReference type="Proteomes" id="UP000647416">
    <property type="component" value="Unassembled WGS sequence"/>
</dbReference>
<evidence type="ECO:0000256" key="3">
    <source>
        <dbReference type="ARBA" id="ARBA00012140"/>
    </source>
</evidence>
<dbReference type="InterPro" id="IPR023267">
    <property type="entry name" value="RCMT"/>
</dbReference>
<dbReference type="PANTHER" id="PTHR22807">
    <property type="entry name" value="NOP2 YEAST -RELATED NOL1/NOP2/FMU SUN DOMAIN-CONTAINING"/>
    <property type="match status" value="1"/>
</dbReference>
<comment type="subcellular location">
    <subcellularLocation>
        <location evidence="2">Cytoplasm</location>
    </subcellularLocation>
</comment>
<dbReference type="NCBIfam" id="NF011494">
    <property type="entry name" value="PRK14902.1"/>
    <property type="match status" value="1"/>
</dbReference>
<keyword evidence="5" id="KW-0698">rRNA processing</keyword>
<dbReference type="GO" id="GO:0006355">
    <property type="term" value="P:regulation of DNA-templated transcription"/>
    <property type="evidence" value="ECO:0007669"/>
    <property type="project" value="InterPro"/>
</dbReference>
<evidence type="ECO:0000313" key="15">
    <source>
        <dbReference type="EMBL" id="MBC8595666.1"/>
    </source>
</evidence>
<evidence type="ECO:0000256" key="1">
    <source>
        <dbReference type="ARBA" id="ARBA00002724"/>
    </source>
</evidence>
<evidence type="ECO:0000256" key="10">
    <source>
        <dbReference type="ARBA" id="ARBA00030399"/>
    </source>
</evidence>
<keyword evidence="4" id="KW-0963">Cytoplasm</keyword>
<dbReference type="InterPro" id="IPR054728">
    <property type="entry name" value="RsmB-like_ferredoxin"/>
</dbReference>
<evidence type="ECO:0000259" key="14">
    <source>
        <dbReference type="PROSITE" id="PS51686"/>
    </source>
</evidence>
<comment type="catalytic activity">
    <reaction evidence="12">
        <text>cytidine(967) in 16S rRNA + S-adenosyl-L-methionine = 5-methylcytidine(967) in 16S rRNA + S-adenosyl-L-homocysteine + H(+)</text>
        <dbReference type="Rhea" id="RHEA:42748"/>
        <dbReference type="Rhea" id="RHEA-COMP:10219"/>
        <dbReference type="Rhea" id="RHEA-COMP:10220"/>
        <dbReference type="ChEBI" id="CHEBI:15378"/>
        <dbReference type="ChEBI" id="CHEBI:57856"/>
        <dbReference type="ChEBI" id="CHEBI:59789"/>
        <dbReference type="ChEBI" id="CHEBI:74483"/>
        <dbReference type="ChEBI" id="CHEBI:82748"/>
        <dbReference type="EC" id="2.1.1.176"/>
    </reaction>
</comment>
<evidence type="ECO:0000256" key="12">
    <source>
        <dbReference type="ARBA" id="ARBA00047283"/>
    </source>
</evidence>
<dbReference type="EC" id="2.1.1.176" evidence="3"/>
<feature type="domain" description="SAM-dependent MTase RsmB/NOP-type" evidence="14">
    <location>
        <begin position="166"/>
        <end position="434"/>
    </location>
</feature>
<dbReference type="Gene3D" id="3.40.50.150">
    <property type="entry name" value="Vaccinia Virus protein VP39"/>
    <property type="match status" value="1"/>
</dbReference>
<keyword evidence="6 13" id="KW-0489">Methyltransferase</keyword>
<keyword evidence="16" id="KW-1185">Reference proteome</keyword>
<dbReference type="Pfam" id="PF01189">
    <property type="entry name" value="Methyltr_RsmB-F"/>
    <property type="match status" value="1"/>
</dbReference>
<dbReference type="InterPro" id="IPR006027">
    <property type="entry name" value="NusB_RsmB_TIM44"/>
</dbReference>
<evidence type="ECO:0000256" key="2">
    <source>
        <dbReference type="ARBA" id="ARBA00004496"/>
    </source>
</evidence>
<dbReference type="InterPro" id="IPR004573">
    <property type="entry name" value="rRNA_ssu_MeTfrase_B"/>
</dbReference>
<feature type="binding site" evidence="13">
    <location>
        <begin position="256"/>
        <end position="262"/>
    </location>
    <ligand>
        <name>S-adenosyl-L-methionine</name>
        <dbReference type="ChEBI" id="CHEBI:59789"/>
    </ligand>
</feature>
<dbReference type="PROSITE" id="PS51686">
    <property type="entry name" value="SAM_MT_RSMB_NOP"/>
    <property type="match status" value="1"/>
</dbReference>
<gene>
    <name evidence="15" type="primary">rsmB</name>
    <name evidence="15" type="ORF">H8706_02110</name>
</gene>
<dbReference type="Pfam" id="PF01029">
    <property type="entry name" value="NusB"/>
    <property type="match status" value="1"/>
</dbReference>
<evidence type="ECO:0000313" key="16">
    <source>
        <dbReference type="Proteomes" id="UP000647416"/>
    </source>
</evidence>
<evidence type="ECO:0000256" key="6">
    <source>
        <dbReference type="ARBA" id="ARBA00022603"/>
    </source>
</evidence>
<evidence type="ECO:0000256" key="4">
    <source>
        <dbReference type="ARBA" id="ARBA00022490"/>
    </source>
</evidence>
<comment type="similarity">
    <text evidence="13">Belongs to the class I-like SAM-binding methyltransferase superfamily. RsmB/NOP family.</text>
</comment>
<dbReference type="GO" id="GO:0008649">
    <property type="term" value="F:rRNA methyltransferase activity"/>
    <property type="evidence" value="ECO:0007669"/>
    <property type="project" value="InterPro"/>
</dbReference>
<dbReference type="InterPro" id="IPR029063">
    <property type="entry name" value="SAM-dependent_MTases_sf"/>
</dbReference>
<dbReference type="AlphaFoldDB" id="A0A926IS60"/>
<name>A0A926IS60_9FIRM</name>
<dbReference type="RefSeq" id="WP_262431325.1">
    <property type="nucleotide sequence ID" value="NZ_JACRTE010000002.1"/>
</dbReference>
<organism evidence="15 16">
    <name type="scientific">Qingrenia yutianensis</name>
    <dbReference type="NCBI Taxonomy" id="2763676"/>
    <lineage>
        <taxon>Bacteria</taxon>
        <taxon>Bacillati</taxon>
        <taxon>Bacillota</taxon>
        <taxon>Clostridia</taxon>
        <taxon>Eubacteriales</taxon>
        <taxon>Oscillospiraceae</taxon>
        <taxon>Qingrenia</taxon>
    </lineage>
</organism>
<dbReference type="GO" id="GO:0005737">
    <property type="term" value="C:cytoplasm"/>
    <property type="evidence" value="ECO:0007669"/>
    <property type="project" value="UniProtKB-SubCell"/>
</dbReference>
<dbReference type="PRINTS" id="PR02008">
    <property type="entry name" value="RCMTFAMILY"/>
</dbReference>
<keyword evidence="8 13" id="KW-0949">S-adenosyl-L-methionine</keyword>
<dbReference type="Gene3D" id="1.10.940.10">
    <property type="entry name" value="NusB-like"/>
    <property type="match status" value="1"/>
</dbReference>
<dbReference type="InterPro" id="IPR049560">
    <property type="entry name" value="MeTrfase_RsmB-F_NOP2_cat"/>
</dbReference>
<protein>
    <recommendedName>
        <fullName evidence="3">16S rRNA (cytosine(967)-C(5))-methyltransferase</fullName>
        <ecNumber evidence="3">2.1.1.176</ecNumber>
    </recommendedName>
    <alternativeName>
        <fullName evidence="10">16S rRNA m5C967 methyltransferase</fullName>
    </alternativeName>
    <alternativeName>
        <fullName evidence="11">rRNA (cytosine-C(5)-)-methyltransferase RsmB</fullName>
    </alternativeName>
</protein>
<comment type="caution">
    <text evidence="15">The sequence shown here is derived from an EMBL/GenBank/DDBJ whole genome shotgun (WGS) entry which is preliminary data.</text>
</comment>
<dbReference type="InterPro" id="IPR035926">
    <property type="entry name" value="NusB-like_sf"/>
</dbReference>
<dbReference type="CDD" id="cd02440">
    <property type="entry name" value="AdoMet_MTases"/>
    <property type="match status" value="1"/>
</dbReference>
<accession>A0A926IS60</accession>
<dbReference type="EMBL" id="JACRTE010000002">
    <property type="protein sequence ID" value="MBC8595666.1"/>
    <property type="molecule type" value="Genomic_DNA"/>
</dbReference>
<evidence type="ECO:0000256" key="11">
    <source>
        <dbReference type="ARBA" id="ARBA00031088"/>
    </source>
</evidence>
<dbReference type="Pfam" id="PF22458">
    <property type="entry name" value="RsmF-B_ferredox"/>
    <property type="match status" value="1"/>
</dbReference>
<dbReference type="GO" id="GO:0003723">
    <property type="term" value="F:RNA binding"/>
    <property type="evidence" value="ECO:0007669"/>
    <property type="project" value="UniProtKB-UniRule"/>
</dbReference>
<evidence type="ECO:0000256" key="9">
    <source>
        <dbReference type="ARBA" id="ARBA00022884"/>
    </source>
</evidence>
<evidence type="ECO:0000256" key="8">
    <source>
        <dbReference type="ARBA" id="ARBA00022691"/>
    </source>
</evidence>
<feature type="active site" description="Nucleophile" evidence="13">
    <location>
        <position position="378"/>
    </location>
</feature>
<reference evidence="15" key="1">
    <citation type="submission" date="2020-08" db="EMBL/GenBank/DDBJ databases">
        <title>Genome public.</title>
        <authorList>
            <person name="Liu C."/>
            <person name="Sun Q."/>
        </authorList>
    </citation>
    <scope>NUCLEOTIDE SEQUENCE</scope>
    <source>
        <strain evidence="15">NSJ-50</strain>
    </source>
</reference>
<keyword evidence="7 13" id="KW-0808">Transferase</keyword>
<dbReference type="SUPFAM" id="SSF53335">
    <property type="entry name" value="S-adenosyl-L-methionine-dependent methyltransferases"/>
    <property type="match status" value="1"/>
</dbReference>
<feature type="binding site" evidence="13">
    <location>
        <position position="325"/>
    </location>
    <ligand>
        <name>S-adenosyl-L-methionine</name>
        <dbReference type="ChEBI" id="CHEBI:59789"/>
    </ligand>
</feature>
<dbReference type="NCBIfam" id="TIGR00563">
    <property type="entry name" value="rsmB"/>
    <property type="match status" value="1"/>
</dbReference>
<dbReference type="PANTHER" id="PTHR22807:SF53">
    <property type="entry name" value="RIBOSOMAL RNA SMALL SUBUNIT METHYLTRANSFERASE B-RELATED"/>
    <property type="match status" value="1"/>
</dbReference>
<sequence length="435" mass="48756">MQNARSTALKALYNIEKSGAYINIELKKCLDSAEISDADKRLATEICHGTVKYKINLDFYIKNASSIKINKISPYVKIILRMGVYQIKYMDKIPVSAAVNESVKLAKRYGGARSGGFVNAVLKKIANSEIEYPKDKAEFLSVKYSYPLELCEKFISDFGFDFAKDIMEKSLERPKIYIRVNTLKISVDEFLKILDGEGVEYEKSTLCADAVRVSKLGFLLKSKYFPDGLFYVQDLSSMLACKILAPKKGASVLDICAAPGGKSTYIAQLMQNDGEIYSSDIYEHKIKLISENAKRLGIDIIKPCISDATAENKAYFDKFDFVLADLPCSGLGIVNKKPEIKYSVTQNDISNLADMGLEILNNCAKYVKKGGTLVFSLCTFTKDEGEENVKKFLLQNKNFALKKIVLDIENDGFITFYPHIYGTDGFFTAKFIRID</sequence>
<feature type="binding site" evidence="13">
    <location>
        <position position="280"/>
    </location>
    <ligand>
        <name>S-adenosyl-L-methionine</name>
        <dbReference type="ChEBI" id="CHEBI:59789"/>
    </ligand>
</feature>
<dbReference type="Gene3D" id="3.30.70.1170">
    <property type="entry name" value="Sun protein, domain 3"/>
    <property type="match status" value="1"/>
</dbReference>
<evidence type="ECO:0000256" key="5">
    <source>
        <dbReference type="ARBA" id="ARBA00022552"/>
    </source>
</evidence>
<dbReference type="FunFam" id="3.40.50.150:FF:000022">
    <property type="entry name" value="Ribosomal RNA small subunit methyltransferase B"/>
    <property type="match status" value="1"/>
</dbReference>
<dbReference type="InterPro" id="IPR001678">
    <property type="entry name" value="MeTrfase_RsmB-F_NOP2_dom"/>
</dbReference>
<comment type="function">
    <text evidence="1">Specifically methylates the cytosine at position 967 (m5C967) of 16S rRNA.</text>
</comment>
<dbReference type="SUPFAM" id="SSF48013">
    <property type="entry name" value="NusB-like"/>
    <property type="match status" value="1"/>
</dbReference>
<keyword evidence="9 13" id="KW-0694">RNA-binding</keyword>
<evidence type="ECO:0000256" key="7">
    <source>
        <dbReference type="ARBA" id="ARBA00022679"/>
    </source>
</evidence>
<evidence type="ECO:0000256" key="13">
    <source>
        <dbReference type="PROSITE-ProRule" id="PRU01023"/>
    </source>
</evidence>
<feature type="binding site" evidence="13">
    <location>
        <position position="307"/>
    </location>
    <ligand>
        <name>S-adenosyl-L-methionine</name>
        <dbReference type="ChEBI" id="CHEBI:59789"/>
    </ligand>
</feature>
<proteinExistence type="inferred from homology"/>